<dbReference type="Pfam" id="PF15054">
    <property type="entry name" value="DUF4535"/>
    <property type="match status" value="1"/>
</dbReference>
<feature type="transmembrane region" description="Helical" evidence="1">
    <location>
        <begin position="72"/>
        <end position="96"/>
    </location>
</feature>
<evidence type="ECO:0000313" key="3">
    <source>
        <dbReference type="Proteomes" id="UP000729402"/>
    </source>
</evidence>
<dbReference type="PANTHER" id="PTHR33528">
    <property type="entry name" value="OS07G0239500 PROTEIN"/>
    <property type="match status" value="1"/>
</dbReference>
<protein>
    <submittedName>
        <fullName evidence="2">Uncharacterized protein</fullName>
    </submittedName>
</protein>
<proteinExistence type="predicted"/>
<keyword evidence="1" id="KW-0472">Membrane</keyword>
<reference evidence="2" key="1">
    <citation type="journal article" date="2021" name="bioRxiv">
        <title>Whole Genome Assembly and Annotation of Northern Wild Rice, Zizania palustris L., Supports a Whole Genome Duplication in the Zizania Genus.</title>
        <authorList>
            <person name="Haas M."/>
            <person name="Kono T."/>
            <person name="Macchietto M."/>
            <person name="Millas R."/>
            <person name="McGilp L."/>
            <person name="Shao M."/>
            <person name="Duquette J."/>
            <person name="Hirsch C.N."/>
            <person name="Kimball J."/>
        </authorList>
    </citation>
    <scope>NUCLEOTIDE SEQUENCE</scope>
    <source>
        <tissue evidence="2">Fresh leaf tissue</tissue>
    </source>
</reference>
<organism evidence="2 3">
    <name type="scientific">Zizania palustris</name>
    <name type="common">Northern wild rice</name>
    <dbReference type="NCBI Taxonomy" id="103762"/>
    <lineage>
        <taxon>Eukaryota</taxon>
        <taxon>Viridiplantae</taxon>
        <taxon>Streptophyta</taxon>
        <taxon>Embryophyta</taxon>
        <taxon>Tracheophyta</taxon>
        <taxon>Spermatophyta</taxon>
        <taxon>Magnoliopsida</taxon>
        <taxon>Liliopsida</taxon>
        <taxon>Poales</taxon>
        <taxon>Poaceae</taxon>
        <taxon>BOP clade</taxon>
        <taxon>Oryzoideae</taxon>
        <taxon>Oryzeae</taxon>
        <taxon>Zizaniinae</taxon>
        <taxon>Zizania</taxon>
    </lineage>
</organism>
<keyword evidence="1" id="KW-0812">Transmembrane</keyword>
<dbReference type="Proteomes" id="UP000729402">
    <property type="component" value="Unassembled WGS sequence"/>
</dbReference>
<keyword evidence="3" id="KW-1185">Reference proteome</keyword>
<accession>A0A8J5SEW6</accession>
<comment type="caution">
    <text evidence="2">The sequence shown here is derived from an EMBL/GenBank/DDBJ whole genome shotgun (WGS) entry which is preliminary data.</text>
</comment>
<dbReference type="PANTHER" id="PTHR33528:SF17">
    <property type="entry name" value="TRANSMEMBRANE PROTEIN"/>
    <property type="match status" value="1"/>
</dbReference>
<dbReference type="EMBL" id="JAAALK010000284">
    <property type="protein sequence ID" value="KAG8066987.1"/>
    <property type="molecule type" value="Genomic_DNA"/>
</dbReference>
<name>A0A8J5SEW6_ZIZPA</name>
<dbReference type="InterPro" id="IPR027854">
    <property type="entry name" value="STMP1"/>
</dbReference>
<dbReference type="OrthoDB" id="2012160at2759"/>
<evidence type="ECO:0000256" key="1">
    <source>
        <dbReference type="SAM" id="Phobius"/>
    </source>
</evidence>
<keyword evidence="1" id="KW-1133">Transmembrane helix</keyword>
<dbReference type="AlphaFoldDB" id="A0A8J5SEW6"/>
<gene>
    <name evidence="2" type="ORF">GUJ93_ZPchr0005g16064</name>
</gene>
<evidence type="ECO:0000313" key="2">
    <source>
        <dbReference type="EMBL" id="KAG8066987.1"/>
    </source>
</evidence>
<sequence length="130" mass="14724">MCFNSHREGIHRERNQLLHNHWFAWIKTATQPGGNKSRNLPPSVRFAFPSSAGSLTSHGDLLRLRLRLSIDYLALMGFLQNTISLLIGTGCGIYIAQNYDVPNMKKLMCSLMGKAKEAEESYKKLDKNKD</sequence>
<reference evidence="2" key="2">
    <citation type="submission" date="2021-02" db="EMBL/GenBank/DDBJ databases">
        <authorList>
            <person name="Kimball J.A."/>
            <person name="Haas M.W."/>
            <person name="Macchietto M."/>
            <person name="Kono T."/>
            <person name="Duquette J."/>
            <person name="Shao M."/>
        </authorList>
    </citation>
    <scope>NUCLEOTIDE SEQUENCE</scope>
    <source>
        <tissue evidence="2">Fresh leaf tissue</tissue>
    </source>
</reference>